<feature type="compositionally biased region" description="Basic and acidic residues" evidence="1">
    <location>
        <begin position="136"/>
        <end position="153"/>
    </location>
</feature>
<feature type="region of interest" description="Disordered" evidence="1">
    <location>
        <begin position="385"/>
        <end position="418"/>
    </location>
</feature>
<evidence type="ECO:0000256" key="1">
    <source>
        <dbReference type="SAM" id="MobiDB-lite"/>
    </source>
</evidence>
<feature type="region of interest" description="Disordered" evidence="1">
    <location>
        <begin position="106"/>
        <end position="162"/>
    </location>
</feature>
<organism evidence="2 3">
    <name type="scientific">Crassostrea virginica</name>
    <name type="common">Eastern oyster</name>
    <dbReference type="NCBI Taxonomy" id="6565"/>
    <lineage>
        <taxon>Eukaryota</taxon>
        <taxon>Metazoa</taxon>
        <taxon>Spiralia</taxon>
        <taxon>Lophotrochozoa</taxon>
        <taxon>Mollusca</taxon>
        <taxon>Bivalvia</taxon>
        <taxon>Autobranchia</taxon>
        <taxon>Pteriomorphia</taxon>
        <taxon>Ostreida</taxon>
        <taxon>Ostreoidea</taxon>
        <taxon>Ostreidae</taxon>
        <taxon>Crassostrea</taxon>
    </lineage>
</organism>
<evidence type="ECO:0000313" key="2">
    <source>
        <dbReference type="Proteomes" id="UP000694844"/>
    </source>
</evidence>
<reference evidence="3" key="1">
    <citation type="submission" date="2025-08" db="UniProtKB">
        <authorList>
            <consortium name="RefSeq"/>
        </authorList>
    </citation>
    <scope>IDENTIFICATION</scope>
    <source>
        <tissue evidence="3">Whole sample</tissue>
    </source>
</reference>
<dbReference type="PANTHER" id="PTHR34759:SF1">
    <property type="entry name" value="SPERMATOGENESIS-ASSOCIATED PROTEIN 48"/>
    <property type="match status" value="1"/>
</dbReference>
<dbReference type="GeneID" id="111116005"/>
<dbReference type="PANTHER" id="PTHR34759">
    <property type="entry name" value="SPERMATOGENESIS-ASSOCIATED PROTEIN 48"/>
    <property type="match status" value="1"/>
</dbReference>
<dbReference type="OrthoDB" id="5983862at2759"/>
<feature type="compositionally biased region" description="Polar residues" evidence="1">
    <location>
        <begin position="385"/>
        <end position="401"/>
    </location>
</feature>
<dbReference type="RefSeq" id="XP_022310679.1">
    <property type="nucleotide sequence ID" value="XM_022454971.1"/>
</dbReference>
<dbReference type="Pfam" id="PF15073">
    <property type="entry name" value="SPATA48"/>
    <property type="match status" value="1"/>
</dbReference>
<dbReference type="InterPro" id="IPR027867">
    <property type="entry name" value="SPATA48"/>
</dbReference>
<accession>A0A8B8C6D1</accession>
<dbReference type="KEGG" id="cvn:111116005"/>
<dbReference type="Proteomes" id="UP000694844">
    <property type="component" value="Chromosome 9"/>
</dbReference>
<feature type="compositionally biased region" description="Basic and acidic residues" evidence="1">
    <location>
        <begin position="184"/>
        <end position="203"/>
    </location>
</feature>
<sequence>MATAIVEGPVLADSNYKTRPSFQSYLQVDTNAGGNTVQQIVNHRRIRQMKFPTLSGRADVDSFKDFPAQDIAFTRWNDAGDFRSNAPYRDYDNIVDPVSGFVSAGGDVDRGTGHKKIRPLAQLNDVPQCAAPQSKNSDRKNFEKAPPELRRSNTYEPGAPSFWNSRKTSDEWIKSQLGGWTSDYDPRKEAPETSKWRSKDGNYKKSAFVPKPPSEQSKEGRDHLALKFMYGSSAQKSYEEVPWDNMLPPKQWAPVSTLEDRPDMISQTYTLKRYDPAAQEWQGTGRAWDWFQRRRGYYKDGPINFSSPCPRTQHIPNYSGCVGADNLDEKDNQKEPFNPYTIKRVNIPRYSETGHRPNIPGYQGCTLWQGVYAPAHSTKIINAQSTTSTVHKSMPISPNNSNHKRDSQMSKMVTTVPPCNPFNQINKLEEVLESKVQ</sequence>
<keyword evidence="2" id="KW-1185">Reference proteome</keyword>
<evidence type="ECO:0000313" key="3">
    <source>
        <dbReference type="RefSeq" id="XP_022310679.1"/>
    </source>
</evidence>
<dbReference type="AlphaFoldDB" id="A0A8B8C6D1"/>
<protein>
    <submittedName>
        <fullName evidence="3">Uncharacterized protein C7orf72-like isoform X1</fullName>
    </submittedName>
</protein>
<name>A0A8B8C6D1_CRAVI</name>
<proteinExistence type="predicted"/>
<feature type="region of interest" description="Disordered" evidence="1">
    <location>
        <begin position="177"/>
        <end position="220"/>
    </location>
</feature>
<gene>
    <name evidence="3" type="primary">LOC111116005</name>
</gene>